<dbReference type="KEGG" id="obg:Verru16b_00245"/>
<protein>
    <recommendedName>
        <fullName evidence="1">PilZ domain-containing protein</fullName>
    </recommendedName>
</protein>
<dbReference type="EMBL" id="CP016094">
    <property type="protein sequence ID" value="AOS43202.1"/>
    <property type="molecule type" value="Genomic_DNA"/>
</dbReference>
<evidence type="ECO:0000313" key="2">
    <source>
        <dbReference type="EMBL" id="AOS43202.1"/>
    </source>
</evidence>
<gene>
    <name evidence="2" type="ORF">Verru16b_00245</name>
</gene>
<evidence type="ECO:0000313" key="3">
    <source>
        <dbReference type="Proteomes" id="UP000095228"/>
    </source>
</evidence>
<keyword evidence="3" id="KW-1185">Reference proteome</keyword>
<dbReference type="Pfam" id="PF07238">
    <property type="entry name" value="PilZ"/>
    <property type="match status" value="1"/>
</dbReference>
<organism evidence="2 3">
    <name type="scientific">Lacunisphaera limnophila</name>
    <dbReference type="NCBI Taxonomy" id="1838286"/>
    <lineage>
        <taxon>Bacteria</taxon>
        <taxon>Pseudomonadati</taxon>
        <taxon>Verrucomicrobiota</taxon>
        <taxon>Opitutia</taxon>
        <taxon>Opitutales</taxon>
        <taxon>Opitutaceae</taxon>
        <taxon>Lacunisphaera</taxon>
    </lineage>
</organism>
<name>A0A1I7PHV6_9BACT</name>
<sequence length="244" mass="26563">MSTNETKTKESQRKQVRYEVSDDCRLRASIMVRSSDAASSGKDWSGTLVDLSSGGAHIQISLLAVAYVGDSCTLTLSHGGVKVPLRGSLAHYVCSSRYSVCGVKFDFFSGPDPVYLNFYKAIVASSTLKGGPTDSDVPDRYREEYRGPGFTKLVVWRDNKPERTLVGFDYTMARYGAALSMAGADMLKNKAAVGFRAAPTEERKAGGPLTAAQEAEARWEFSLAASNLPKAIPPDIRRFLRLVS</sequence>
<dbReference type="SUPFAM" id="SSF141371">
    <property type="entry name" value="PilZ domain-like"/>
    <property type="match status" value="1"/>
</dbReference>
<dbReference type="Proteomes" id="UP000095228">
    <property type="component" value="Chromosome"/>
</dbReference>
<proteinExistence type="predicted"/>
<dbReference type="GO" id="GO:0035438">
    <property type="term" value="F:cyclic-di-GMP binding"/>
    <property type="evidence" value="ECO:0007669"/>
    <property type="project" value="InterPro"/>
</dbReference>
<feature type="domain" description="PilZ" evidence="1">
    <location>
        <begin position="12"/>
        <end position="107"/>
    </location>
</feature>
<dbReference type="AlphaFoldDB" id="A0A1I7PHV6"/>
<dbReference type="RefSeq" id="WP_069960581.1">
    <property type="nucleotide sequence ID" value="NZ_CP016094.1"/>
</dbReference>
<accession>A0A1I7PHV6</accession>
<evidence type="ECO:0000259" key="1">
    <source>
        <dbReference type="Pfam" id="PF07238"/>
    </source>
</evidence>
<dbReference type="InterPro" id="IPR009875">
    <property type="entry name" value="PilZ_domain"/>
</dbReference>
<reference evidence="2 3" key="1">
    <citation type="submission" date="2016-06" db="EMBL/GenBank/DDBJ databases">
        <title>Three novel species with peptidoglycan cell walls form the new genus Lacunisphaera gen. nov. in the family Opitutaceae of the verrucomicrobial subdivision 4.</title>
        <authorList>
            <person name="Rast P."/>
            <person name="Gloeckner I."/>
            <person name="Jogler M."/>
            <person name="Boedeker C."/>
            <person name="Jeske O."/>
            <person name="Wiegand S."/>
            <person name="Reinhardt R."/>
            <person name="Schumann P."/>
            <person name="Rohde M."/>
            <person name="Spring S."/>
            <person name="Gloeckner F.O."/>
            <person name="Jogler C."/>
        </authorList>
    </citation>
    <scope>NUCLEOTIDE SEQUENCE [LARGE SCALE GENOMIC DNA]</scope>
    <source>
        <strain evidence="2 3">IG16b</strain>
    </source>
</reference>
<dbReference type="OrthoDB" id="189404at2"/>